<evidence type="ECO:0000313" key="4">
    <source>
        <dbReference type="Proteomes" id="UP000033483"/>
    </source>
</evidence>
<dbReference type="InterPro" id="IPR016031">
    <property type="entry name" value="Trp_RNA-bd_attenuator-like_dom"/>
</dbReference>
<accession>A0A0F4ZLZ8</accession>
<evidence type="ECO:0000313" key="3">
    <source>
        <dbReference type="EMBL" id="KKA31250.1"/>
    </source>
</evidence>
<protein>
    <recommendedName>
        <fullName evidence="1">Altered inheritance of mitochondria protein 24, mitochondrial</fullName>
    </recommendedName>
</protein>
<evidence type="ECO:0000256" key="2">
    <source>
        <dbReference type="SAM" id="MobiDB-lite"/>
    </source>
</evidence>
<dbReference type="SUPFAM" id="SSF51219">
    <property type="entry name" value="TRAP-like"/>
    <property type="match status" value="1"/>
</dbReference>
<proteinExistence type="inferred from homology"/>
<dbReference type="InterPro" id="IPR002838">
    <property type="entry name" value="AIM24"/>
</dbReference>
<evidence type="ECO:0000256" key="1">
    <source>
        <dbReference type="RuleBase" id="RU363045"/>
    </source>
</evidence>
<dbReference type="NCBIfam" id="TIGR00266">
    <property type="entry name" value="TIGR00266 family protein"/>
    <property type="match status" value="1"/>
</dbReference>
<dbReference type="EMBL" id="LAEV01000018">
    <property type="protein sequence ID" value="KKA31250.1"/>
    <property type="molecule type" value="Genomic_DNA"/>
</dbReference>
<dbReference type="PANTHER" id="PTHR43657">
    <property type="entry name" value="TRYPTOPHAN RNA-BINDING ATTENUATOR PROTEIN-LIKE PROTEIN"/>
    <property type="match status" value="1"/>
</dbReference>
<sequence>MSTQHYPPPPSASPPPSHIASSSPPTPPTAAPQFAPPPTEPTAQPPSASASASLHTRSDSTPSAAAADPPKEGVLAGLLPSGSSKREMLANAASEMRNVFARPETATPASSVAHSMAPSAAAPAPAPTTAVTGAHSVFDDVGLFNGGSFRISHRDCNTILTIQLAAGAPLSAHPGAMIAMSHMVTLKGTASFSLKKYMAGGEIGHSTYFGPGEVLLAPAMLGDVVTLRLGGSETWSLARDAFLACTQGVKKDYKRQGLSKALFSGEGWFVYKISGTGLLWMTSFGAVIRKELRDGEKYLVDNGHLVAWNTKYVMERVASGGIISSLASGEGLVCKFTGPGTVYIQTRNARAFGAYMAGQSYQA</sequence>
<feature type="compositionally biased region" description="Low complexity" evidence="2">
    <location>
        <begin position="45"/>
        <end position="68"/>
    </location>
</feature>
<dbReference type="AlphaFoldDB" id="A0A0F4ZLZ8"/>
<comment type="similarity">
    <text evidence="1">Belongs to the AIM24 family.</text>
</comment>
<reference evidence="3 4" key="1">
    <citation type="submission" date="2015-03" db="EMBL/GenBank/DDBJ databases">
        <authorList>
            <person name="Radwan O."/>
            <person name="Al-Naeli F.A."/>
            <person name="Rendon G.A."/>
            <person name="Fields C."/>
        </authorList>
    </citation>
    <scope>NUCLEOTIDE SEQUENCE [LARGE SCALE GENOMIC DNA]</scope>
    <source>
        <strain evidence="3">CR-DP1</strain>
    </source>
</reference>
<keyword evidence="1" id="KW-0496">Mitochondrion</keyword>
<dbReference type="GO" id="GO:0005739">
    <property type="term" value="C:mitochondrion"/>
    <property type="evidence" value="ECO:0007669"/>
    <property type="project" value="UniProtKB-SubCell"/>
</dbReference>
<keyword evidence="4" id="KW-1185">Reference proteome</keyword>
<gene>
    <name evidence="3" type="ORF">TD95_002738</name>
</gene>
<feature type="region of interest" description="Disordered" evidence="2">
    <location>
        <begin position="1"/>
        <end position="80"/>
    </location>
</feature>
<comment type="caution">
    <text evidence="3">The sequence shown here is derived from an EMBL/GenBank/DDBJ whole genome shotgun (WGS) entry which is preliminary data.</text>
</comment>
<dbReference type="OrthoDB" id="1705416at2759"/>
<name>A0A0F4ZLZ8_9PEZI</name>
<organism evidence="3 4">
    <name type="scientific">Thielaviopsis punctulata</name>
    <dbReference type="NCBI Taxonomy" id="72032"/>
    <lineage>
        <taxon>Eukaryota</taxon>
        <taxon>Fungi</taxon>
        <taxon>Dikarya</taxon>
        <taxon>Ascomycota</taxon>
        <taxon>Pezizomycotina</taxon>
        <taxon>Sordariomycetes</taxon>
        <taxon>Hypocreomycetidae</taxon>
        <taxon>Microascales</taxon>
        <taxon>Ceratocystidaceae</taxon>
        <taxon>Thielaviopsis</taxon>
    </lineage>
</organism>
<dbReference type="Pfam" id="PF01987">
    <property type="entry name" value="AIM24"/>
    <property type="match status" value="1"/>
</dbReference>
<comment type="subcellular location">
    <subcellularLocation>
        <location evidence="1">Mitochondrion</location>
    </subcellularLocation>
</comment>
<dbReference type="InterPro" id="IPR036983">
    <property type="entry name" value="AIM24_sf"/>
</dbReference>
<dbReference type="Gene3D" id="3.60.160.10">
    <property type="entry name" value="Mitochondrial biogenesis AIM24"/>
    <property type="match status" value="1"/>
</dbReference>
<feature type="compositionally biased region" description="Pro residues" evidence="2">
    <location>
        <begin position="24"/>
        <end position="44"/>
    </location>
</feature>
<dbReference type="Proteomes" id="UP000033483">
    <property type="component" value="Unassembled WGS sequence"/>
</dbReference>
<dbReference type="PANTHER" id="PTHR43657:SF1">
    <property type="entry name" value="ALTERED INHERITANCE OF MITOCHONDRIA PROTEIN 24, MITOCHONDRIAL"/>
    <property type="match status" value="1"/>
</dbReference>
<feature type="compositionally biased region" description="Pro residues" evidence="2">
    <location>
        <begin position="1"/>
        <end position="17"/>
    </location>
</feature>